<feature type="compositionally biased region" description="Polar residues" evidence="1">
    <location>
        <begin position="741"/>
        <end position="755"/>
    </location>
</feature>
<comment type="caution">
    <text evidence="2">The sequence shown here is derived from an EMBL/GenBank/DDBJ whole genome shotgun (WGS) entry which is preliminary data.</text>
</comment>
<feature type="compositionally biased region" description="Polar residues" evidence="1">
    <location>
        <begin position="283"/>
        <end position="296"/>
    </location>
</feature>
<dbReference type="InterPro" id="IPR006652">
    <property type="entry name" value="Kelch_1"/>
</dbReference>
<dbReference type="InterPro" id="IPR015915">
    <property type="entry name" value="Kelch-typ_b-propeller"/>
</dbReference>
<dbReference type="AlphaFoldDB" id="A0AAD1UGJ5"/>
<evidence type="ECO:0008006" key="4">
    <source>
        <dbReference type="Google" id="ProtNLM"/>
    </source>
</evidence>
<accession>A0AAD1UGJ5</accession>
<organism evidence="2 3">
    <name type="scientific">Euplotes crassus</name>
    <dbReference type="NCBI Taxonomy" id="5936"/>
    <lineage>
        <taxon>Eukaryota</taxon>
        <taxon>Sar</taxon>
        <taxon>Alveolata</taxon>
        <taxon>Ciliophora</taxon>
        <taxon>Intramacronucleata</taxon>
        <taxon>Spirotrichea</taxon>
        <taxon>Hypotrichia</taxon>
        <taxon>Euplotida</taxon>
        <taxon>Euplotidae</taxon>
        <taxon>Moneuplotes</taxon>
    </lineage>
</organism>
<sequence length="1174" mass="130514">MISKPTQPVRDGIYNQQSLSSSSENEELCSKHKLVYVAMDNVTKKFLCNACIYEQESINITFLANTAKKILEKVESTHQANVKKLQKAREISLAPTVEKMEAKSKKRIEDLRGKVWSCQGSLLDSFKANKDITELEDILNSITKFLDPRETKVFQDEARDVEVMTKNGNFAYICNKKKFYDDAYKIMAEVTRLCNMYSDRGSKLAEKVVSFKLDKKALQKILEQKYNERMKSLNLPPFPKRNVALNLDKKGVEMKDASNKEFVKAQLKDNNIDLKKDHPRPLITSNLFPDSETANRSMEMAPSPSPSPVSRPQQVNIVSQISNPSLNSPKKKLTLAQRMKNRVGKPIRSMAQSKYNLTKIGTKEPGIPVTKEFLEGDTCNLTEFAIADKTGRVVTKIDHIPTSLEELPLSIPILLDEENNISRISYELVPGSQNVKFMSEYLEEVGSPAPMPECFSMLLKDIHNCSQIYLKRKMVQASSKDRYANVTVRDKNIINMNQTSAMPPPPPRKKSISNPGSKKKQGLSRTLGTLQAAFQKNEEAKTMKSPVRDLSSGNCGSQMMTNKNQPTASQSPSAAKPVTQIQENNVISNTGLGSSSLFKNPPPVNAKIAENKSAGEEVDLCQLKNVQQDVQQISNPVAPPNSQDDTIQASKDTSAVSMLQQNLKEITPSFIENKRMRKEDTQAQPGPKTAVDLSKDVIMIDPPTGQQDPKIVGEKNGQANAIEIDPPTSMSASKNAPIDITGSTSAISQNNTSASKGPKSSEVIDLDGNSGQSKQPTTVQQRIAEFQPVQRQMPSSIQQPIQRQGVPNTANKIEEEKKIGSPKVSKPFSPSSCRTDLKHLLEMKGRSILAWDLAEKTVEEKNGMFEKVVKPVMKKMYTIAFPEPVNQSFVQIDNDRAVILGGTKDITGQTFYKTVFMFDHKKALPIRFKRINDMSEPRLFPGICLSQDKKRIYIAGGKKSMTNIGTNESGILSSCEVLDIEKGEWEKLPSLCIPNKSPTLLEVNHPKEGLCLLSTGGSSMNSEGKLVPSKDIEKLSLARFLPNPPEGAKSCKWESLSEKLPTQNLDFCAVQLESNKVAFIGGFIKNMLPQSCLPKTLTPSQSTSSSQDISLFCLTPDSFLSYMISLPFSTPDIFTDQPQFRLTSSPAQLHFLGSRNYHVLNLDKFKIDSYKLDR</sequence>
<protein>
    <recommendedName>
        <fullName evidence="4">Kelch motif family protein</fullName>
    </recommendedName>
</protein>
<reference evidence="2" key="1">
    <citation type="submission" date="2023-07" db="EMBL/GenBank/DDBJ databases">
        <authorList>
            <consortium name="AG Swart"/>
            <person name="Singh M."/>
            <person name="Singh A."/>
            <person name="Seah K."/>
            <person name="Emmerich C."/>
        </authorList>
    </citation>
    <scope>NUCLEOTIDE SEQUENCE</scope>
    <source>
        <strain evidence="2">DP1</strain>
    </source>
</reference>
<dbReference type="SUPFAM" id="SSF117281">
    <property type="entry name" value="Kelch motif"/>
    <property type="match status" value="1"/>
</dbReference>
<evidence type="ECO:0000313" key="2">
    <source>
        <dbReference type="EMBL" id="CAI2364823.1"/>
    </source>
</evidence>
<feature type="compositionally biased region" description="Polar residues" evidence="1">
    <location>
        <begin position="551"/>
        <end position="576"/>
    </location>
</feature>
<dbReference type="Proteomes" id="UP001295684">
    <property type="component" value="Unassembled WGS sequence"/>
</dbReference>
<feature type="region of interest" description="Disordered" evidence="1">
    <location>
        <begin position="274"/>
        <end position="312"/>
    </location>
</feature>
<dbReference type="Gene3D" id="2.120.10.80">
    <property type="entry name" value="Kelch-type beta propeller"/>
    <property type="match status" value="1"/>
</dbReference>
<gene>
    <name evidence="2" type="ORF">ECRASSUSDP1_LOCUS6173</name>
</gene>
<keyword evidence="3" id="KW-1185">Reference proteome</keyword>
<proteinExistence type="predicted"/>
<feature type="compositionally biased region" description="Polar residues" evidence="1">
    <location>
        <begin position="769"/>
        <end position="779"/>
    </location>
</feature>
<name>A0AAD1UGJ5_EUPCR</name>
<evidence type="ECO:0000256" key="1">
    <source>
        <dbReference type="SAM" id="MobiDB-lite"/>
    </source>
</evidence>
<dbReference type="Pfam" id="PF01344">
    <property type="entry name" value="Kelch_1"/>
    <property type="match status" value="1"/>
</dbReference>
<feature type="region of interest" description="Disordered" evidence="1">
    <location>
        <begin position="494"/>
        <end position="576"/>
    </location>
</feature>
<feature type="compositionally biased region" description="Polar residues" evidence="1">
    <location>
        <begin position="523"/>
        <end position="534"/>
    </location>
</feature>
<dbReference type="EMBL" id="CAMPGE010005976">
    <property type="protein sequence ID" value="CAI2364823.1"/>
    <property type="molecule type" value="Genomic_DNA"/>
</dbReference>
<feature type="compositionally biased region" description="Basic residues" evidence="1">
    <location>
        <begin position="507"/>
        <end position="522"/>
    </location>
</feature>
<feature type="region of interest" description="Disordered" evidence="1">
    <location>
        <begin position="721"/>
        <end position="779"/>
    </location>
</feature>
<evidence type="ECO:0000313" key="3">
    <source>
        <dbReference type="Proteomes" id="UP001295684"/>
    </source>
</evidence>